<evidence type="ECO:0000313" key="2">
    <source>
        <dbReference type="Proteomes" id="UP000789405"/>
    </source>
</evidence>
<name>A0A9N9IWT2_9GLOM</name>
<evidence type="ECO:0000313" key="1">
    <source>
        <dbReference type="EMBL" id="CAG8749843.1"/>
    </source>
</evidence>
<proteinExistence type="predicted"/>
<reference evidence="1" key="1">
    <citation type="submission" date="2021-06" db="EMBL/GenBank/DDBJ databases">
        <authorList>
            <person name="Kallberg Y."/>
            <person name="Tangrot J."/>
            <person name="Rosling A."/>
        </authorList>
    </citation>
    <scope>NUCLEOTIDE SEQUENCE</scope>
    <source>
        <strain evidence="1">MA453B</strain>
    </source>
</reference>
<dbReference type="AlphaFoldDB" id="A0A9N9IWT2"/>
<dbReference type="EMBL" id="CAJVPY010015076">
    <property type="protein sequence ID" value="CAG8749843.1"/>
    <property type="molecule type" value="Genomic_DNA"/>
</dbReference>
<accession>A0A9N9IWT2</accession>
<organism evidence="1 2">
    <name type="scientific">Dentiscutata erythropus</name>
    <dbReference type="NCBI Taxonomy" id="1348616"/>
    <lineage>
        <taxon>Eukaryota</taxon>
        <taxon>Fungi</taxon>
        <taxon>Fungi incertae sedis</taxon>
        <taxon>Mucoromycota</taxon>
        <taxon>Glomeromycotina</taxon>
        <taxon>Glomeromycetes</taxon>
        <taxon>Diversisporales</taxon>
        <taxon>Gigasporaceae</taxon>
        <taxon>Dentiscutata</taxon>
    </lineage>
</organism>
<protein>
    <submittedName>
        <fullName evidence="1">13111_t:CDS:1</fullName>
    </submittedName>
</protein>
<dbReference type="OrthoDB" id="2427080at2759"/>
<comment type="caution">
    <text evidence="1">The sequence shown here is derived from an EMBL/GenBank/DDBJ whole genome shotgun (WGS) entry which is preliminary data.</text>
</comment>
<gene>
    <name evidence="1" type="ORF">DERYTH_LOCUS16788</name>
</gene>
<dbReference type="Proteomes" id="UP000789405">
    <property type="component" value="Unassembled WGS sequence"/>
</dbReference>
<sequence length="270" mass="31567">DDQQSEQNTDLDLEDISICSENEFNINVDCSSDNKSESISTNIDNLPKIFDGTKFRNYECLFEPFNNFTNLAMFIWATKYMTLQILRYPKFDINHLPTNLQSLKKQCKQLPLMKIHSYMVPINIKSTPSTIKDSTRVYYFSLIEHLQQILKNSSLSSQLYFGPGIFSKSCEELWEGDLWAESPLFGQPNLSTAQDIYIFYLYLRQTLQYLSSKRHVLHLPQELYLVEKSNSFLIEPSSLICHLSIWLKDQPTLSIIDFFVNQILYNYNGR</sequence>
<feature type="non-terminal residue" evidence="1">
    <location>
        <position position="270"/>
    </location>
</feature>
<keyword evidence="2" id="KW-1185">Reference proteome</keyword>